<dbReference type="PANTHER" id="PTHR33909">
    <property type="entry name" value="SEC TRANSLOCON ACCESSORY COMPLEX SUBUNIT YAJC"/>
    <property type="match status" value="1"/>
</dbReference>
<dbReference type="PRINTS" id="PR01853">
    <property type="entry name" value="YAJCTRNLCASE"/>
</dbReference>
<dbReference type="Pfam" id="PF02699">
    <property type="entry name" value="YajC"/>
    <property type="match status" value="1"/>
</dbReference>
<dbReference type="Proteomes" id="UP000824258">
    <property type="component" value="Unassembled WGS sequence"/>
</dbReference>
<organism evidence="11 12">
    <name type="scientific">Candidatus Avoscillospira stercoripullorum</name>
    <dbReference type="NCBI Taxonomy" id="2840709"/>
    <lineage>
        <taxon>Bacteria</taxon>
        <taxon>Bacillati</taxon>
        <taxon>Bacillota</taxon>
        <taxon>Clostridia</taxon>
        <taxon>Eubacteriales</taxon>
        <taxon>Oscillospiraceae</taxon>
        <taxon>Oscillospiraceae incertae sedis</taxon>
        <taxon>Candidatus Avoscillospira</taxon>
    </lineage>
</organism>
<evidence type="ECO:0000256" key="8">
    <source>
        <dbReference type="ARBA" id="ARBA00023010"/>
    </source>
</evidence>
<evidence type="ECO:0000256" key="6">
    <source>
        <dbReference type="ARBA" id="ARBA00022927"/>
    </source>
</evidence>
<evidence type="ECO:0000313" key="11">
    <source>
        <dbReference type="EMBL" id="HIR10234.1"/>
    </source>
</evidence>
<comment type="subcellular location">
    <subcellularLocation>
        <location evidence="1">Cell membrane</location>
        <topology evidence="1">Single-pass membrane protein</topology>
    </subcellularLocation>
</comment>
<proteinExistence type="inferred from homology"/>
<name>A0A9D1A970_9FIRM</name>
<reference evidence="11" key="1">
    <citation type="submission" date="2020-10" db="EMBL/GenBank/DDBJ databases">
        <authorList>
            <person name="Gilroy R."/>
        </authorList>
    </citation>
    <scope>NUCLEOTIDE SEQUENCE</scope>
    <source>
        <strain evidence="11">ChiHjej9B8-7071</strain>
    </source>
</reference>
<evidence type="ECO:0000313" key="12">
    <source>
        <dbReference type="Proteomes" id="UP000824258"/>
    </source>
</evidence>
<dbReference type="GO" id="GO:0015031">
    <property type="term" value="P:protein transport"/>
    <property type="evidence" value="ECO:0007669"/>
    <property type="project" value="UniProtKB-KW"/>
</dbReference>
<keyword evidence="8" id="KW-0811">Translocation</keyword>
<evidence type="ECO:0000256" key="2">
    <source>
        <dbReference type="ARBA" id="ARBA00006742"/>
    </source>
</evidence>
<evidence type="ECO:0000256" key="7">
    <source>
        <dbReference type="ARBA" id="ARBA00022989"/>
    </source>
</evidence>
<keyword evidence="4" id="KW-1003">Cell membrane</keyword>
<evidence type="ECO:0000256" key="10">
    <source>
        <dbReference type="SAM" id="MobiDB-lite"/>
    </source>
</evidence>
<comment type="similarity">
    <text evidence="2">Belongs to the YajC family.</text>
</comment>
<keyword evidence="7" id="KW-1133">Transmembrane helix</keyword>
<dbReference type="SMART" id="SM01323">
    <property type="entry name" value="YajC"/>
    <property type="match status" value="1"/>
</dbReference>
<evidence type="ECO:0000256" key="3">
    <source>
        <dbReference type="ARBA" id="ARBA00022448"/>
    </source>
</evidence>
<protein>
    <submittedName>
        <fullName evidence="11">Preprotein translocase subunit YajC</fullName>
    </submittedName>
</protein>
<sequence length="108" mass="11942">MSMIVMLVVMVAVFYFFLIRPENKKKKAMNEMRSSLKVGDNITTIGGVVGDIVFVKDENIVIETGADKVRIEFTKWAVSTNNTAEKAATKAKEAAMAARNEAKKKKKG</sequence>
<dbReference type="NCBIfam" id="TIGR00739">
    <property type="entry name" value="yajC"/>
    <property type="match status" value="1"/>
</dbReference>
<evidence type="ECO:0000256" key="1">
    <source>
        <dbReference type="ARBA" id="ARBA00004162"/>
    </source>
</evidence>
<evidence type="ECO:0000256" key="9">
    <source>
        <dbReference type="ARBA" id="ARBA00023136"/>
    </source>
</evidence>
<keyword evidence="5" id="KW-0812">Transmembrane</keyword>
<feature type="region of interest" description="Disordered" evidence="10">
    <location>
        <begin position="89"/>
        <end position="108"/>
    </location>
</feature>
<keyword evidence="6" id="KW-0653">Protein transport</keyword>
<comment type="caution">
    <text evidence="11">The sequence shown here is derived from an EMBL/GenBank/DDBJ whole genome shotgun (WGS) entry which is preliminary data.</text>
</comment>
<dbReference type="EMBL" id="DVGD01000245">
    <property type="protein sequence ID" value="HIR10234.1"/>
    <property type="molecule type" value="Genomic_DNA"/>
</dbReference>
<evidence type="ECO:0000256" key="5">
    <source>
        <dbReference type="ARBA" id="ARBA00022692"/>
    </source>
</evidence>
<evidence type="ECO:0000256" key="4">
    <source>
        <dbReference type="ARBA" id="ARBA00022475"/>
    </source>
</evidence>
<accession>A0A9D1A970</accession>
<dbReference type="InterPro" id="IPR003849">
    <property type="entry name" value="Preprotein_translocase_YajC"/>
</dbReference>
<keyword evidence="3" id="KW-0813">Transport</keyword>
<dbReference type="GO" id="GO:0005886">
    <property type="term" value="C:plasma membrane"/>
    <property type="evidence" value="ECO:0007669"/>
    <property type="project" value="UniProtKB-SubCell"/>
</dbReference>
<dbReference type="AlphaFoldDB" id="A0A9D1A970"/>
<reference evidence="11" key="2">
    <citation type="journal article" date="2021" name="PeerJ">
        <title>Extensive microbial diversity within the chicken gut microbiome revealed by metagenomics and culture.</title>
        <authorList>
            <person name="Gilroy R."/>
            <person name="Ravi A."/>
            <person name="Getino M."/>
            <person name="Pursley I."/>
            <person name="Horton D.L."/>
            <person name="Alikhan N.F."/>
            <person name="Baker D."/>
            <person name="Gharbi K."/>
            <person name="Hall N."/>
            <person name="Watson M."/>
            <person name="Adriaenssens E.M."/>
            <person name="Foster-Nyarko E."/>
            <person name="Jarju S."/>
            <person name="Secka A."/>
            <person name="Antonio M."/>
            <person name="Oren A."/>
            <person name="Chaudhuri R.R."/>
            <person name="La Ragione R."/>
            <person name="Hildebrand F."/>
            <person name="Pallen M.J."/>
        </authorList>
    </citation>
    <scope>NUCLEOTIDE SEQUENCE</scope>
    <source>
        <strain evidence="11">ChiHjej9B8-7071</strain>
    </source>
</reference>
<dbReference type="PANTHER" id="PTHR33909:SF1">
    <property type="entry name" value="SEC TRANSLOCON ACCESSORY COMPLEX SUBUNIT YAJC"/>
    <property type="match status" value="1"/>
</dbReference>
<gene>
    <name evidence="11" type="primary">yajC</name>
    <name evidence="11" type="ORF">IAA70_07500</name>
</gene>
<keyword evidence="9" id="KW-0472">Membrane</keyword>